<evidence type="ECO:0000313" key="7">
    <source>
        <dbReference type="EMBL" id="UQN15469.1"/>
    </source>
</evidence>
<dbReference type="Pfam" id="PF00348">
    <property type="entry name" value="polyprenyl_synt"/>
    <property type="match status" value="1"/>
</dbReference>
<evidence type="ECO:0000256" key="6">
    <source>
        <dbReference type="RuleBase" id="RU004466"/>
    </source>
</evidence>
<dbReference type="SFLD" id="SFLDS00005">
    <property type="entry name" value="Isoprenoid_Synthase_Type_I"/>
    <property type="match status" value="1"/>
</dbReference>
<dbReference type="SUPFAM" id="SSF48576">
    <property type="entry name" value="Terpenoid synthases"/>
    <property type="match status" value="1"/>
</dbReference>
<sequence>MCSLTDADRSRIEEELQTAIDALPLPGEPGETLRGQMRAAVAGGKRFRPELVIRSFRSFSTRRPEPAALWQVAAAFELLHGAFVVHDDIIDQDTRRRGVLNVRGTLAQDARRMGEGLDASRRVGDAGALLVGDLLLYAASRTLLTADVRSPIRGRLVAHLDEAIAVSAVGEWADATRGGTDSAAALRITADKTAAYSFSAPLRCGALMAGAGGEDDRDLAGIGIHLGIAYQLVDDLIGAFGTPAQAGREAGSDLREGKRTPLVALARGAATWPEVEGALALARTGPVALRHARLELERSGARDAVAELVEQHLESARSLARSFSNGVAALVEDVATEIEGRMP</sequence>
<dbReference type="InterPro" id="IPR008949">
    <property type="entry name" value="Isoprenoid_synthase_dom_sf"/>
</dbReference>
<dbReference type="InterPro" id="IPR000092">
    <property type="entry name" value="Polyprenyl_synt"/>
</dbReference>
<dbReference type="PANTHER" id="PTHR12001">
    <property type="entry name" value="GERANYLGERANYL PYROPHOSPHATE SYNTHASE"/>
    <property type="match status" value="1"/>
</dbReference>
<dbReference type="PROSITE" id="PS00723">
    <property type="entry name" value="POLYPRENYL_SYNTHASE_1"/>
    <property type="match status" value="1"/>
</dbReference>
<evidence type="ECO:0000256" key="4">
    <source>
        <dbReference type="ARBA" id="ARBA00022723"/>
    </source>
</evidence>
<evidence type="ECO:0000256" key="3">
    <source>
        <dbReference type="ARBA" id="ARBA00022679"/>
    </source>
</evidence>
<evidence type="ECO:0000256" key="1">
    <source>
        <dbReference type="ARBA" id="ARBA00001946"/>
    </source>
</evidence>
<dbReference type="PANTHER" id="PTHR12001:SF85">
    <property type="entry name" value="SHORT CHAIN ISOPRENYL DIPHOSPHATE SYNTHASE"/>
    <property type="match status" value="1"/>
</dbReference>
<dbReference type="Gene3D" id="1.10.600.10">
    <property type="entry name" value="Farnesyl Diphosphate Synthase"/>
    <property type="match status" value="1"/>
</dbReference>
<comment type="cofactor">
    <cofactor evidence="1">
        <name>Mg(2+)</name>
        <dbReference type="ChEBI" id="CHEBI:18420"/>
    </cofactor>
</comment>
<organism evidence="7">
    <name type="scientific">Gulosibacter sediminis</name>
    <dbReference type="NCBI Taxonomy" id="1729695"/>
    <lineage>
        <taxon>Bacteria</taxon>
        <taxon>Bacillati</taxon>
        <taxon>Actinomycetota</taxon>
        <taxon>Actinomycetes</taxon>
        <taxon>Micrococcales</taxon>
        <taxon>Microbacteriaceae</taxon>
        <taxon>Gulosibacter</taxon>
    </lineage>
</organism>
<keyword evidence="5" id="KW-0460">Magnesium</keyword>
<dbReference type="PROSITE" id="PS00444">
    <property type="entry name" value="POLYPRENYL_SYNTHASE_2"/>
    <property type="match status" value="1"/>
</dbReference>
<name>A0ABY4MZM7_9MICO</name>
<comment type="similarity">
    <text evidence="2 6">Belongs to the FPP/GGPP synthase family.</text>
</comment>
<proteinExistence type="inferred from homology"/>
<evidence type="ECO:0000256" key="2">
    <source>
        <dbReference type="ARBA" id="ARBA00006706"/>
    </source>
</evidence>
<dbReference type="InterPro" id="IPR033749">
    <property type="entry name" value="Polyprenyl_synt_CS"/>
</dbReference>
<dbReference type="EMBL" id="CP097160">
    <property type="protein sequence ID" value="UQN15469.1"/>
    <property type="molecule type" value="Genomic_DNA"/>
</dbReference>
<keyword evidence="4" id="KW-0479">Metal-binding</keyword>
<protein>
    <submittedName>
        <fullName evidence="7">Polyprenyl synthetase family protein</fullName>
    </submittedName>
</protein>
<evidence type="ECO:0000256" key="5">
    <source>
        <dbReference type="ARBA" id="ARBA00022842"/>
    </source>
</evidence>
<reference evidence="7" key="1">
    <citation type="submission" date="2022-05" db="EMBL/GenBank/DDBJ databases">
        <title>Complete genome sequence of toluene-degrading Gulosibacter sediminis strain ACHW.36C.</title>
        <authorList>
            <person name="Wai A.C."/>
            <person name="Lai G.K."/>
            <person name="Griffin S.D."/>
            <person name="Leung F.C."/>
        </authorList>
    </citation>
    <scope>NUCLEOTIDE SEQUENCE [LARGE SCALE GENOMIC DNA]</scope>
    <source>
        <strain evidence="7">ACHW.36C</strain>
    </source>
</reference>
<accession>A0ABY4MZM7</accession>
<keyword evidence="3 6" id="KW-0808">Transferase</keyword>
<gene>
    <name evidence="7" type="ORF">M3M28_03090</name>
</gene>